<keyword evidence="11" id="KW-1185">Reference proteome</keyword>
<dbReference type="Gene3D" id="3.40.366.10">
    <property type="entry name" value="Malonyl-Coenzyme A Acyl Carrier Protein, domain 2"/>
    <property type="match status" value="1"/>
</dbReference>
<evidence type="ECO:0000313" key="10">
    <source>
        <dbReference type="EMBL" id="SDQ30166.1"/>
    </source>
</evidence>
<evidence type="ECO:0000256" key="6">
    <source>
        <dbReference type="SAM" id="MobiDB-lite"/>
    </source>
</evidence>
<dbReference type="InterPro" id="IPR057326">
    <property type="entry name" value="KR_dom"/>
</dbReference>
<dbReference type="InterPro" id="IPR042104">
    <property type="entry name" value="PKS_dehydratase_sf"/>
</dbReference>
<dbReference type="InterPro" id="IPR020841">
    <property type="entry name" value="PKS_Beta-ketoAc_synthase_dom"/>
</dbReference>
<dbReference type="Pfam" id="PF00698">
    <property type="entry name" value="Acyl_transf_1"/>
    <property type="match status" value="1"/>
</dbReference>
<dbReference type="SMART" id="SM00825">
    <property type="entry name" value="PKS_KS"/>
    <property type="match status" value="1"/>
</dbReference>
<feature type="active site" description="Proton acceptor; for dehydratase activity" evidence="5">
    <location>
        <position position="1475"/>
    </location>
</feature>
<dbReference type="PROSITE" id="PS50075">
    <property type="entry name" value="CARRIER"/>
    <property type="match status" value="1"/>
</dbReference>
<evidence type="ECO:0000256" key="2">
    <source>
        <dbReference type="ARBA" id="ARBA00022553"/>
    </source>
</evidence>
<evidence type="ECO:0000259" key="8">
    <source>
        <dbReference type="PROSITE" id="PS52004"/>
    </source>
</evidence>
<dbReference type="InterPro" id="IPR049551">
    <property type="entry name" value="PKS_DH_C"/>
</dbReference>
<dbReference type="Pfam" id="PF16197">
    <property type="entry name" value="KAsynt_C_assoc"/>
    <property type="match status" value="1"/>
</dbReference>
<feature type="domain" description="PKS/mFAS DH" evidence="9">
    <location>
        <begin position="1443"/>
        <end position="1725"/>
    </location>
</feature>
<evidence type="ECO:0000259" key="7">
    <source>
        <dbReference type="PROSITE" id="PS50075"/>
    </source>
</evidence>
<dbReference type="InterPro" id="IPR032821">
    <property type="entry name" value="PKS_assoc"/>
</dbReference>
<dbReference type="InterPro" id="IPR014043">
    <property type="entry name" value="Acyl_transferase_dom"/>
</dbReference>
<dbReference type="Gene3D" id="1.10.1200.10">
    <property type="entry name" value="ACP-like"/>
    <property type="match status" value="1"/>
</dbReference>
<dbReference type="STRING" id="35622.SAMN04489764_0110"/>
<evidence type="ECO:0000256" key="1">
    <source>
        <dbReference type="ARBA" id="ARBA00022450"/>
    </source>
</evidence>
<dbReference type="PANTHER" id="PTHR43775:SF51">
    <property type="entry name" value="INACTIVE PHENOLPHTHIOCEROL SYNTHESIS POLYKETIDE SYNTHASE TYPE I PKS1-RELATED"/>
    <property type="match status" value="1"/>
</dbReference>
<dbReference type="SMART" id="SM00826">
    <property type="entry name" value="PKS_DH"/>
    <property type="match status" value="1"/>
</dbReference>
<dbReference type="CDD" id="cd00833">
    <property type="entry name" value="PKS"/>
    <property type="match status" value="1"/>
</dbReference>
<dbReference type="OrthoDB" id="4537517at2"/>
<organism evidence="10 11">
    <name type="scientific">Thermostaphylospora chromogena</name>
    <dbReference type="NCBI Taxonomy" id="35622"/>
    <lineage>
        <taxon>Bacteria</taxon>
        <taxon>Bacillati</taxon>
        <taxon>Actinomycetota</taxon>
        <taxon>Actinomycetes</taxon>
        <taxon>Streptosporangiales</taxon>
        <taxon>Thermomonosporaceae</taxon>
        <taxon>Thermostaphylospora</taxon>
    </lineage>
</organism>
<dbReference type="InterPro" id="IPR016035">
    <property type="entry name" value="Acyl_Trfase/lysoPLipase"/>
</dbReference>
<dbReference type="InterPro" id="IPR036736">
    <property type="entry name" value="ACP-like_sf"/>
</dbReference>
<dbReference type="SUPFAM" id="SSF51735">
    <property type="entry name" value="NAD(P)-binding Rossmann-fold domains"/>
    <property type="match status" value="1"/>
</dbReference>
<dbReference type="EMBL" id="FNKK01000002">
    <property type="protein sequence ID" value="SDQ30166.1"/>
    <property type="molecule type" value="Genomic_DNA"/>
</dbReference>
<dbReference type="Pfam" id="PF08659">
    <property type="entry name" value="KR"/>
    <property type="match status" value="1"/>
</dbReference>
<dbReference type="SMART" id="SM00822">
    <property type="entry name" value="PKS_KR"/>
    <property type="match status" value="1"/>
</dbReference>
<dbReference type="Gene3D" id="3.40.50.720">
    <property type="entry name" value="NAD(P)-binding Rossmann-like Domain"/>
    <property type="match status" value="1"/>
</dbReference>
<dbReference type="RefSeq" id="WP_093256734.1">
    <property type="nucleotide sequence ID" value="NZ_FNKK01000002.1"/>
</dbReference>
<sequence length="1892" mass="199917">MTRIAIVGMACRYPDAVSPAELWENAVAGRRAFRRLPDERMRLEDYWDPDPAAPDRFYAKTAAVIEGYTFDRMAHRIAGSTYRSTDLTHWLALDMAGRALADAGFPDGNGLPKDRTGVVVGNTLTGEFSRANALRLRWPYVRRTLAAALKDAGWDDDRLAEFLAGYEAVYKSPFPPVDEDTLAGGLSNTIAGRICNHFDLNGGGYTVDGACSSSLLAVVTASRALADHEVDVAIAGGVDLSIDPFEVIGFAKTGALAKSDFRLYDRHSNGFWPGEGCGIVVLMREEDALAAGHRIYATVAGWGVSSDGRGGITRPEVSGYLLALRRAYEKAGFGIDTVGLFEGHGTGTALGDATELTALSRARAEAGAATPAAVGSIKGMIGHTKAAAGVAGLIKAAMAVHEQVLPPTIGCVDPHPVLAEEPAMLRVLRTAEPWPEGVPLRAGVTAMGFGGINTHVVLEHTAPRRRMSRRTRMLASSVQDAELLLMDGASWDEVRELVAELRDFVPKLSYAQLADLAATLRDRLRDLPCRAAVVVTSPDDAERRLAEVLAALESGQTRLFSPDGRTFLGRATARPRIGYLFPGQGSGRGTGGGALRRRFAEVDEVYVKAALPAAGDTVATSVAQPRIVTGSLAGLRALSLIGVEADVAVGHSLGELTALHWAGAMDEDALLRVAAERGRAMTEHSSSGTMAGLRAAPETARELIGTRPVVIAGYNAPNQTVVAGPVEAVEEVGRAAEQAGVIWTRLKVSHAFHSPLVAPAADVLAEYLRRERFGRIGRRVVSTVTGAELAPDTDVVALLHRQITAPVRFAEAVKAAAENLDLLVEVGPGRVLSGLAAELTEVPVVAVDTDSESLTAFLGVAGAAHVTGVAIEHGELFHGRLIRPLEIGAEFSFFASPAEQAPQVRIKDVKGAADVRDAGSDAARPAAPERRPADGEDESAVELLRRLAAERAELPLDMVTPDSRPLDELHLSSVTVMHIIDHAAQRLGVPAGQAPANLATATLRELGEALDQLTAEPRGQAARGVAGAAPWVRAFAVDLDELPRPDRVRPGPGGPWEVFAAAGSSLAQPLREALAREKLGPGVLVCLPSECAEEDLEQALLGAKAALANGPGTRFVLVQHGRGAAGLAKTLHLETGLPTTVVHAPELPEAVAWITAEVAATTEFTEVCYDADGVRRVPTLRALPVRPAREQEPLTADDVLLVTGGGKGITAECALAMAGGARLAVLGRSDPDRDPELAANLKRMAEAGLTVHYVRADVTDAERVRQAVAEAERVLGPVTAVLHGAGRNEPEGIAGLGMDDFRRTFAPKVDGLRNVLAAVEPGRLRLLVTLGSIIGRAGLHGEAHYATANEWLADLTREVGERHPGCRTLCVEWSVWSEVGMGERLSVVDRLTDQGITPIPAAEGVEIMRRLVRDPDVPGVVVVSGRTEGIHTVRRDLPELPLLRFVGTPLIRYHGVELVSEVEVNPGTDPYLSDHLLDGNLLVPAVLGMEAMAQVAHAVTGRDETPVIERAEFVRPIIVPPDGSTRLRIAATVTDDDTVAVAVRSEQTGFDVDHFTAVLRLTGERAPAGPPEQVADDVPAVELDPDTQMYGDVLFQGKRFHRLRRYHRADARDVDADLRVVEDGDWFAGFLPGELLLGDPGMRDALMHGCQVCVPDATLLPTGIERLHPAGPALAGVREVRYCATERSRDGDTYVYDIAVRTADGEVVERWDGLRLQAVRKKGGHGPWWPPLLGPYLERTLGDLIGAEVAVVVEPGDDSAGTVLRRLATGTAAGRTIARGPGLTLGVAADGVVGCAIVPVETEAAEPRGGLVEAIAAQAAESSATSSARIRAAVACAREAGVVAEEPPTLTRAGTDGWVVLSAAGRPVATLATTVHGVQGLVVVAVLADGGA</sequence>
<protein>
    <submittedName>
        <fullName evidence="10">Enediyne polyketide synthase</fullName>
    </submittedName>
</protein>
<name>A0A1H0ZT12_9ACTN</name>
<dbReference type="Pfam" id="PF14765">
    <property type="entry name" value="PS-DH"/>
    <property type="match status" value="1"/>
</dbReference>
<proteinExistence type="predicted"/>
<keyword evidence="3" id="KW-0808">Transferase</keyword>
<evidence type="ECO:0000256" key="3">
    <source>
        <dbReference type="ARBA" id="ARBA00022679"/>
    </source>
</evidence>
<dbReference type="PROSITE" id="PS52004">
    <property type="entry name" value="KS3_2"/>
    <property type="match status" value="1"/>
</dbReference>
<dbReference type="SUPFAM" id="SSF52151">
    <property type="entry name" value="FabD/lysophospholipase-like"/>
    <property type="match status" value="1"/>
</dbReference>
<keyword evidence="4" id="KW-0012">Acyltransferase</keyword>
<dbReference type="Pfam" id="PF21089">
    <property type="entry name" value="PKS_DH_N"/>
    <property type="match status" value="1"/>
</dbReference>
<dbReference type="InterPro" id="IPR049900">
    <property type="entry name" value="PKS_mFAS_DH"/>
</dbReference>
<dbReference type="InterPro" id="IPR014030">
    <property type="entry name" value="Ketoacyl_synth_N"/>
</dbReference>
<dbReference type="InterPro" id="IPR009081">
    <property type="entry name" value="PP-bd_ACP"/>
</dbReference>
<dbReference type="Gene3D" id="3.40.47.10">
    <property type="match status" value="1"/>
</dbReference>
<dbReference type="Pfam" id="PF02801">
    <property type="entry name" value="Ketoacyl-synt_C"/>
    <property type="match status" value="1"/>
</dbReference>
<dbReference type="InterPro" id="IPR050091">
    <property type="entry name" value="PKS_NRPS_Biosynth_Enz"/>
</dbReference>
<dbReference type="Proteomes" id="UP000217103">
    <property type="component" value="Unassembled WGS sequence"/>
</dbReference>
<dbReference type="CDD" id="cd08953">
    <property type="entry name" value="KR_2_SDR_x"/>
    <property type="match status" value="1"/>
</dbReference>
<reference evidence="10 11" key="1">
    <citation type="submission" date="2016-10" db="EMBL/GenBank/DDBJ databases">
        <authorList>
            <person name="de Groot N.N."/>
        </authorList>
    </citation>
    <scope>NUCLEOTIDE SEQUENCE [LARGE SCALE GENOMIC DNA]</scope>
    <source>
        <strain evidence="10 11">DSM 43794</strain>
    </source>
</reference>
<evidence type="ECO:0000313" key="11">
    <source>
        <dbReference type="Proteomes" id="UP000217103"/>
    </source>
</evidence>
<dbReference type="InterPro" id="IPR020807">
    <property type="entry name" value="PKS_DH"/>
</dbReference>
<feature type="domain" description="Carrier" evidence="7">
    <location>
        <begin position="938"/>
        <end position="1014"/>
    </location>
</feature>
<evidence type="ECO:0000256" key="4">
    <source>
        <dbReference type="ARBA" id="ARBA00023315"/>
    </source>
</evidence>
<evidence type="ECO:0000259" key="9">
    <source>
        <dbReference type="PROSITE" id="PS52019"/>
    </source>
</evidence>
<dbReference type="GO" id="GO:0006633">
    <property type="term" value="P:fatty acid biosynthetic process"/>
    <property type="evidence" value="ECO:0007669"/>
    <property type="project" value="TreeGrafter"/>
</dbReference>
<evidence type="ECO:0000256" key="5">
    <source>
        <dbReference type="PROSITE-ProRule" id="PRU01363"/>
    </source>
</evidence>
<dbReference type="GO" id="GO:0004312">
    <property type="term" value="F:fatty acid synthase activity"/>
    <property type="evidence" value="ECO:0007669"/>
    <property type="project" value="TreeGrafter"/>
</dbReference>
<accession>A0A1H0ZT12</accession>
<feature type="region of interest" description="N-terminal hotdog fold" evidence="5">
    <location>
        <begin position="1443"/>
        <end position="1566"/>
    </location>
</feature>
<dbReference type="InterPro" id="IPR016039">
    <property type="entry name" value="Thiolase-like"/>
</dbReference>
<dbReference type="SMART" id="SM00827">
    <property type="entry name" value="PKS_AT"/>
    <property type="match status" value="1"/>
</dbReference>
<dbReference type="SUPFAM" id="SSF53901">
    <property type="entry name" value="Thiolase-like"/>
    <property type="match status" value="1"/>
</dbReference>
<dbReference type="SUPFAM" id="SSF55048">
    <property type="entry name" value="Probable ACP-binding domain of malonyl-CoA ACP transacylase"/>
    <property type="match status" value="1"/>
</dbReference>
<dbReference type="InterPro" id="IPR049552">
    <property type="entry name" value="PKS_DH_N"/>
</dbReference>
<feature type="region of interest" description="C-terminal hotdog fold" evidence="5">
    <location>
        <begin position="1579"/>
        <end position="1725"/>
    </location>
</feature>
<dbReference type="InterPro" id="IPR036291">
    <property type="entry name" value="NAD(P)-bd_dom_sf"/>
</dbReference>
<dbReference type="InterPro" id="IPR014031">
    <property type="entry name" value="Ketoacyl_synth_C"/>
</dbReference>
<keyword evidence="2" id="KW-0597">Phosphoprotein</keyword>
<dbReference type="PANTHER" id="PTHR43775">
    <property type="entry name" value="FATTY ACID SYNTHASE"/>
    <property type="match status" value="1"/>
</dbReference>
<dbReference type="Gene3D" id="3.10.129.110">
    <property type="entry name" value="Polyketide synthase dehydratase"/>
    <property type="match status" value="1"/>
</dbReference>
<dbReference type="InterPro" id="IPR016036">
    <property type="entry name" value="Malonyl_transacylase_ACP-bd"/>
</dbReference>
<feature type="domain" description="Ketosynthase family 3 (KS3)" evidence="8">
    <location>
        <begin position="1"/>
        <end position="460"/>
    </location>
</feature>
<dbReference type="PROSITE" id="PS52019">
    <property type="entry name" value="PKS_MFAS_DH"/>
    <property type="match status" value="1"/>
</dbReference>
<dbReference type="InterPro" id="IPR013968">
    <property type="entry name" value="PKS_KR"/>
</dbReference>
<feature type="region of interest" description="Disordered" evidence="6">
    <location>
        <begin position="915"/>
        <end position="939"/>
    </location>
</feature>
<gene>
    <name evidence="10" type="ORF">SAMN04489764_0110</name>
</gene>
<feature type="active site" description="Proton donor; for dehydratase activity" evidence="5">
    <location>
        <position position="1644"/>
    </location>
</feature>
<dbReference type="InterPro" id="IPR001227">
    <property type="entry name" value="Ac_transferase_dom_sf"/>
</dbReference>
<dbReference type="Pfam" id="PF00109">
    <property type="entry name" value="ketoacyl-synt"/>
    <property type="match status" value="1"/>
</dbReference>
<keyword evidence="1" id="KW-0596">Phosphopantetheine</keyword>